<name>A0A1G7TN67_9PROT</name>
<dbReference type="EMBL" id="FNCV01000001">
    <property type="protein sequence ID" value="SDG36767.1"/>
    <property type="molecule type" value="Genomic_DNA"/>
</dbReference>
<dbReference type="AlphaFoldDB" id="A0A1G7TN67"/>
<evidence type="ECO:0000256" key="8">
    <source>
        <dbReference type="RuleBase" id="RU363032"/>
    </source>
</evidence>
<organism evidence="10 11">
    <name type="scientific">Roseospirillum parvum</name>
    <dbReference type="NCBI Taxonomy" id="83401"/>
    <lineage>
        <taxon>Bacteria</taxon>
        <taxon>Pseudomonadati</taxon>
        <taxon>Pseudomonadota</taxon>
        <taxon>Alphaproteobacteria</taxon>
        <taxon>Rhodospirillales</taxon>
        <taxon>Rhodospirillaceae</taxon>
        <taxon>Roseospirillum</taxon>
    </lineage>
</organism>
<feature type="transmembrane region" description="Helical" evidence="8">
    <location>
        <begin position="118"/>
        <end position="141"/>
    </location>
</feature>
<sequence>MLLDLPRRSPAVARLLLIGPGIAVIGLFMLIPLGLMAYVSFLDRGAYGGVVWDQHTVEAYTSFLFERNLDDSLTFNTDYLQIYLRSFLLSLSTTLIALLVGFPVALYMSLAPAKWRNLLVFLVTVPFWTNLLVRNYAWILLLRTNGLIDQWAAGLGLIGPGESVSILYTPWAITIGLTYSFMPFMVLPIYASLEKLDFRLVEAAYDLGATRLKALARVIVPLSLPGIAAGSILVFIPSLGSYVTPELLGGSKGLMIGNLIQLQFAASRNWPFGAALAFTLLAMVLIAMVLYLTRFRKLPE</sequence>
<evidence type="ECO:0000259" key="9">
    <source>
        <dbReference type="PROSITE" id="PS50928"/>
    </source>
</evidence>
<feature type="transmembrane region" description="Helical" evidence="8">
    <location>
        <begin position="82"/>
        <end position="106"/>
    </location>
</feature>
<keyword evidence="6 8" id="KW-1133">Transmembrane helix</keyword>
<dbReference type="Gene3D" id="1.10.3720.10">
    <property type="entry name" value="MetI-like"/>
    <property type="match status" value="1"/>
</dbReference>
<feature type="domain" description="ABC transmembrane type-1" evidence="9">
    <location>
        <begin position="83"/>
        <end position="293"/>
    </location>
</feature>
<feature type="transmembrane region" description="Helical" evidence="8">
    <location>
        <begin position="214"/>
        <end position="236"/>
    </location>
</feature>
<evidence type="ECO:0000313" key="10">
    <source>
        <dbReference type="EMBL" id="SDG36767.1"/>
    </source>
</evidence>
<evidence type="ECO:0000256" key="2">
    <source>
        <dbReference type="ARBA" id="ARBA00007069"/>
    </source>
</evidence>
<dbReference type="OrthoDB" id="9807047at2"/>
<dbReference type="PROSITE" id="PS50928">
    <property type="entry name" value="ABC_TM1"/>
    <property type="match status" value="1"/>
</dbReference>
<keyword evidence="7 8" id="KW-0472">Membrane</keyword>
<keyword evidence="3 8" id="KW-0813">Transport</keyword>
<dbReference type="STRING" id="83401.SAMN05421742_10152"/>
<feature type="transmembrane region" description="Helical" evidence="8">
    <location>
        <begin position="171"/>
        <end position="193"/>
    </location>
</feature>
<evidence type="ECO:0000256" key="6">
    <source>
        <dbReference type="ARBA" id="ARBA00022989"/>
    </source>
</evidence>
<keyword evidence="5 8" id="KW-0812">Transmembrane</keyword>
<dbReference type="Proteomes" id="UP000217076">
    <property type="component" value="Unassembled WGS sequence"/>
</dbReference>
<gene>
    <name evidence="10" type="ORF">SAMN05421742_10152</name>
</gene>
<dbReference type="PANTHER" id="PTHR42929">
    <property type="entry name" value="INNER MEMBRANE ABC TRANSPORTER PERMEASE PROTEIN YDCU-RELATED-RELATED"/>
    <property type="match status" value="1"/>
</dbReference>
<evidence type="ECO:0000256" key="5">
    <source>
        <dbReference type="ARBA" id="ARBA00022692"/>
    </source>
</evidence>
<dbReference type="InterPro" id="IPR035906">
    <property type="entry name" value="MetI-like_sf"/>
</dbReference>
<evidence type="ECO:0000256" key="3">
    <source>
        <dbReference type="ARBA" id="ARBA00022448"/>
    </source>
</evidence>
<dbReference type="SUPFAM" id="SSF161098">
    <property type="entry name" value="MetI-like"/>
    <property type="match status" value="1"/>
</dbReference>
<dbReference type="CDD" id="cd06261">
    <property type="entry name" value="TM_PBP2"/>
    <property type="match status" value="1"/>
</dbReference>
<comment type="similarity">
    <text evidence="2">Belongs to the binding-protein-dependent transport system permease family. CysTW subfamily.</text>
</comment>
<dbReference type="InterPro" id="IPR000515">
    <property type="entry name" value="MetI-like"/>
</dbReference>
<proteinExistence type="inferred from homology"/>
<dbReference type="RefSeq" id="WP_092613934.1">
    <property type="nucleotide sequence ID" value="NZ_FNCV01000001.1"/>
</dbReference>
<keyword evidence="11" id="KW-1185">Reference proteome</keyword>
<evidence type="ECO:0000256" key="7">
    <source>
        <dbReference type="ARBA" id="ARBA00023136"/>
    </source>
</evidence>
<feature type="transmembrane region" description="Helical" evidence="8">
    <location>
        <begin position="272"/>
        <end position="292"/>
    </location>
</feature>
<accession>A0A1G7TN67</accession>
<keyword evidence="4" id="KW-1003">Cell membrane</keyword>
<feature type="transmembrane region" description="Helical" evidence="8">
    <location>
        <begin position="12"/>
        <end position="39"/>
    </location>
</feature>
<evidence type="ECO:0000256" key="4">
    <source>
        <dbReference type="ARBA" id="ARBA00022475"/>
    </source>
</evidence>
<dbReference type="PANTHER" id="PTHR42929:SF1">
    <property type="entry name" value="INNER MEMBRANE ABC TRANSPORTER PERMEASE PROTEIN YDCU-RELATED"/>
    <property type="match status" value="1"/>
</dbReference>
<dbReference type="GO" id="GO:0055085">
    <property type="term" value="P:transmembrane transport"/>
    <property type="evidence" value="ECO:0007669"/>
    <property type="project" value="InterPro"/>
</dbReference>
<evidence type="ECO:0000256" key="1">
    <source>
        <dbReference type="ARBA" id="ARBA00004651"/>
    </source>
</evidence>
<evidence type="ECO:0000313" key="11">
    <source>
        <dbReference type="Proteomes" id="UP000217076"/>
    </source>
</evidence>
<comment type="subcellular location">
    <subcellularLocation>
        <location evidence="1 8">Cell membrane</location>
        <topology evidence="1 8">Multi-pass membrane protein</topology>
    </subcellularLocation>
</comment>
<reference evidence="11" key="1">
    <citation type="submission" date="2016-10" db="EMBL/GenBank/DDBJ databases">
        <authorList>
            <person name="Varghese N."/>
            <person name="Submissions S."/>
        </authorList>
    </citation>
    <scope>NUCLEOTIDE SEQUENCE [LARGE SCALE GENOMIC DNA]</scope>
    <source>
        <strain evidence="11">930I</strain>
    </source>
</reference>
<dbReference type="GO" id="GO:0005886">
    <property type="term" value="C:plasma membrane"/>
    <property type="evidence" value="ECO:0007669"/>
    <property type="project" value="UniProtKB-SubCell"/>
</dbReference>
<dbReference type="Pfam" id="PF00528">
    <property type="entry name" value="BPD_transp_1"/>
    <property type="match status" value="1"/>
</dbReference>
<protein>
    <submittedName>
        <fullName evidence="10">Spermidine/putrescine transport system permease protein</fullName>
    </submittedName>
</protein>